<evidence type="ECO:0000313" key="1">
    <source>
        <dbReference type="EMBL" id="TDE01738.1"/>
    </source>
</evidence>
<evidence type="ECO:0000313" key="2">
    <source>
        <dbReference type="Proteomes" id="UP000294597"/>
    </source>
</evidence>
<gene>
    <name evidence="1" type="ORF">E0F98_14300</name>
</gene>
<name>A0A4V2Z0N0_9FLAO</name>
<protein>
    <recommendedName>
        <fullName evidence="3">Lipoprotein</fullName>
    </recommendedName>
</protein>
<organism evidence="1 2">
    <name type="scientific">Flavobacterium hiemivividum</name>
    <dbReference type="NCBI Taxonomy" id="2541734"/>
    <lineage>
        <taxon>Bacteria</taxon>
        <taxon>Pseudomonadati</taxon>
        <taxon>Bacteroidota</taxon>
        <taxon>Flavobacteriia</taxon>
        <taxon>Flavobacteriales</taxon>
        <taxon>Flavobacteriaceae</taxon>
        <taxon>Flavobacterium</taxon>
    </lineage>
</organism>
<reference evidence="1 2" key="1">
    <citation type="submission" date="2019-03" db="EMBL/GenBank/DDBJ databases">
        <title>Flavobacterium TSA-D2 sp. nov., isolated from arctic soil.</title>
        <authorList>
            <person name="Chaudhary D.K."/>
        </authorList>
    </citation>
    <scope>NUCLEOTIDE SEQUENCE [LARGE SCALE GENOMIC DNA]</scope>
    <source>
        <strain evidence="1 2">TSA-D2</strain>
    </source>
</reference>
<dbReference type="RefSeq" id="WP_132112662.1">
    <property type="nucleotide sequence ID" value="NZ_SMFO01000014.1"/>
</dbReference>
<proteinExistence type="predicted"/>
<sequence length="160" mass="17617">MKNSGLICVLFACIGFGSCKNDQTEKTTKTKKVEAAKSISVVCYQSIYEADTLDLKINTFEDGKITGDLEMAIADMPKKVGELAGEIHGDTIFVSYTFVQGGYTKKTYKNPLALLKRGDQLILGNGKLQTTLGATHFIKGEPIEFDRVKYKFNAVDCVEK</sequence>
<dbReference type="AlphaFoldDB" id="A0A4V2Z0N0"/>
<dbReference type="PROSITE" id="PS51257">
    <property type="entry name" value="PROKAR_LIPOPROTEIN"/>
    <property type="match status" value="1"/>
</dbReference>
<dbReference type="Proteomes" id="UP000294597">
    <property type="component" value="Unassembled WGS sequence"/>
</dbReference>
<keyword evidence="2" id="KW-1185">Reference proteome</keyword>
<dbReference type="EMBL" id="SMFO01000014">
    <property type="protein sequence ID" value="TDE01738.1"/>
    <property type="molecule type" value="Genomic_DNA"/>
</dbReference>
<evidence type="ECO:0008006" key="3">
    <source>
        <dbReference type="Google" id="ProtNLM"/>
    </source>
</evidence>
<accession>A0A4V2Z0N0</accession>
<comment type="caution">
    <text evidence="1">The sequence shown here is derived from an EMBL/GenBank/DDBJ whole genome shotgun (WGS) entry which is preliminary data.</text>
</comment>